<reference evidence="2" key="1">
    <citation type="submission" date="2022-04" db="EMBL/GenBank/DDBJ databases">
        <title>Carnegiea gigantea Genome sequencing and assembly v2.</title>
        <authorList>
            <person name="Copetti D."/>
            <person name="Sanderson M.J."/>
            <person name="Burquez A."/>
            <person name="Wojciechowski M.F."/>
        </authorList>
    </citation>
    <scope>NUCLEOTIDE SEQUENCE</scope>
    <source>
        <strain evidence="2">SGP5-SGP5p</strain>
        <tissue evidence="2">Aerial part</tissue>
    </source>
</reference>
<evidence type="ECO:0000256" key="1">
    <source>
        <dbReference type="SAM" id="MobiDB-lite"/>
    </source>
</evidence>
<name>A0A9Q1KX56_9CARY</name>
<organism evidence="2 3">
    <name type="scientific">Carnegiea gigantea</name>
    <dbReference type="NCBI Taxonomy" id="171969"/>
    <lineage>
        <taxon>Eukaryota</taxon>
        <taxon>Viridiplantae</taxon>
        <taxon>Streptophyta</taxon>
        <taxon>Embryophyta</taxon>
        <taxon>Tracheophyta</taxon>
        <taxon>Spermatophyta</taxon>
        <taxon>Magnoliopsida</taxon>
        <taxon>eudicotyledons</taxon>
        <taxon>Gunneridae</taxon>
        <taxon>Pentapetalae</taxon>
        <taxon>Caryophyllales</taxon>
        <taxon>Cactineae</taxon>
        <taxon>Cactaceae</taxon>
        <taxon>Cactoideae</taxon>
        <taxon>Echinocereeae</taxon>
        <taxon>Carnegiea</taxon>
    </lineage>
</organism>
<gene>
    <name evidence="2" type="ORF">Cgig2_020165</name>
</gene>
<evidence type="ECO:0000313" key="2">
    <source>
        <dbReference type="EMBL" id="KAJ8450528.1"/>
    </source>
</evidence>
<accession>A0A9Q1KX56</accession>
<dbReference type="AlphaFoldDB" id="A0A9Q1KX56"/>
<feature type="region of interest" description="Disordered" evidence="1">
    <location>
        <begin position="27"/>
        <end position="102"/>
    </location>
</feature>
<keyword evidence="3" id="KW-1185">Reference proteome</keyword>
<dbReference type="Proteomes" id="UP001153076">
    <property type="component" value="Unassembled WGS sequence"/>
</dbReference>
<proteinExistence type="predicted"/>
<evidence type="ECO:0000313" key="3">
    <source>
        <dbReference type="Proteomes" id="UP001153076"/>
    </source>
</evidence>
<protein>
    <submittedName>
        <fullName evidence="2">Uncharacterized protein</fullName>
    </submittedName>
</protein>
<sequence length="179" mass="20378">MASISQISEILPQFLVDISGVMDEVQVVDVGASEEEQPDDVDNFEEQEWDDAETDTENDDDEMQYKLDDDDEDIDDEEDRDEDDEYDRQGSATSATPERRGVAFECKQSFTGGCGGEERTYGSPLRVSLTEADSMSFIPTHGWMHAWDSPFWTRSRSLDSTKMQVCKHPMLETPLAWKE</sequence>
<feature type="compositionally biased region" description="Acidic residues" evidence="1">
    <location>
        <begin position="32"/>
        <end position="86"/>
    </location>
</feature>
<dbReference type="EMBL" id="JAKOGI010000014">
    <property type="protein sequence ID" value="KAJ8450528.1"/>
    <property type="molecule type" value="Genomic_DNA"/>
</dbReference>
<comment type="caution">
    <text evidence="2">The sequence shown here is derived from an EMBL/GenBank/DDBJ whole genome shotgun (WGS) entry which is preliminary data.</text>
</comment>